<sequence length="127" mass="13475">MNAITVPLPALLESGHTTLAASYRSDDPYAVTVGFDAVQPGLEWTLSRELLADALIYGRAGVGDVTLTARGDLIVLGLSSPCGSAVVVFRRDDVAELVHRTHEMVPPGTEHTCLDWSDTAEFPGVAL</sequence>
<dbReference type="Proteomes" id="UP001500689">
    <property type="component" value="Unassembled WGS sequence"/>
</dbReference>
<evidence type="ECO:0000313" key="7">
    <source>
        <dbReference type="EMBL" id="GAA3537234.1"/>
    </source>
</evidence>
<dbReference type="EMBL" id="BAAAZN010000003">
    <property type="protein sequence ID" value="GAA3537234.1"/>
    <property type="molecule type" value="Genomic_DNA"/>
</dbReference>
<organism evidence="7 8">
    <name type="scientific">Amycolatopsis ultiminotia</name>
    <dbReference type="NCBI Taxonomy" id="543629"/>
    <lineage>
        <taxon>Bacteria</taxon>
        <taxon>Bacillati</taxon>
        <taxon>Actinomycetota</taxon>
        <taxon>Actinomycetes</taxon>
        <taxon>Pseudonocardiales</taxon>
        <taxon>Pseudonocardiaceae</taxon>
        <taxon>Amycolatopsis</taxon>
    </lineage>
</organism>
<keyword evidence="5" id="KW-0717">Septation</keyword>
<keyword evidence="4" id="KW-0749">Sporulation</keyword>
<protein>
    <submittedName>
        <fullName evidence="7">SsgA family sporulation/cell division regulator</fullName>
    </submittedName>
</protein>
<comment type="subcellular location">
    <subcellularLocation>
        <location evidence="1">Cell septum</location>
    </subcellularLocation>
</comment>
<dbReference type="Gene3D" id="2.30.31.20">
    <property type="entry name" value="Sporulation-specific cell division protein SsgB"/>
    <property type="match status" value="1"/>
</dbReference>
<evidence type="ECO:0000256" key="5">
    <source>
        <dbReference type="ARBA" id="ARBA00023210"/>
    </source>
</evidence>
<dbReference type="RefSeq" id="WP_344858031.1">
    <property type="nucleotide sequence ID" value="NZ_BAAAZN010000003.1"/>
</dbReference>
<evidence type="ECO:0000256" key="4">
    <source>
        <dbReference type="ARBA" id="ARBA00022969"/>
    </source>
</evidence>
<evidence type="ECO:0000256" key="6">
    <source>
        <dbReference type="ARBA" id="ARBA00023306"/>
    </source>
</evidence>
<evidence type="ECO:0000256" key="3">
    <source>
        <dbReference type="ARBA" id="ARBA00022618"/>
    </source>
</evidence>
<reference evidence="8" key="1">
    <citation type="journal article" date="2019" name="Int. J. Syst. Evol. Microbiol.">
        <title>The Global Catalogue of Microorganisms (GCM) 10K type strain sequencing project: providing services to taxonomists for standard genome sequencing and annotation.</title>
        <authorList>
            <consortium name="The Broad Institute Genomics Platform"/>
            <consortium name="The Broad Institute Genome Sequencing Center for Infectious Disease"/>
            <person name="Wu L."/>
            <person name="Ma J."/>
        </authorList>
    </citation>
    <scope>NUCLEOTIDE SEQUENCE [LARGE SCALE GENOMIC DNA]</scope>
    <source>
        <strain evidence="8">JCM 16898</strain>
    </source>
</reference>
<dbReference type="InterPro" id="IPR006776">
    <property type="entry name" value="SsgB"/>
</dbReference>
<comment type="similarity">
    <text evidence="2">Belongs to the SsgA family.</text>
</comment>
<keyword evidence="3" id="KW-0132">Cell division</keyword>
<dbReference type="Pfam" id="PF04686">
    <property type="entry name" value="SsgA"/>
    <property type="match status" value="1"/>
</dbReference>
<accession>A0ABP6VLM8</accession>
<evidence type="ECO:0000256" key="1">
    <source>
        <dbReference type="ARBA" id="ARBA00004431"/>
    </source>
</evidence>
<name>A0ABP6VLM8_9PSEU</name>
<keyword evidence="8" id="KW-1185">Reference proteome</keyword>
<dbReference type="InterPro" id="IPR038658">
    <property type="entry name" value="SsgB_sf"/>
</dbReference>
<evidence type="ECO:0000313" key="8">
    <source>
        <dbReference type="Proteomes" id="UP001500689"/>
    </source>
</evidence>
<evidence type="ECO:0000256" key="2">
    <source>
        <dbReference type="ARBA" id="ARBA00009323"/>
    </source>
</evidence>
<proteinExistence type="inferred from homology"/>
<comment type="caution">
    <text evidence="7">The sequence shown here is derived from an EMBL/GenBank/DDBJ whole genome shotgun (WGS) entry which is preliminary data.</text>
</comment>
<keyword evidence="6" id="KW-0131">Cell cycle</keyword>
<gene>
    <name evidence="7" type="ORF">GCM10022222_21170</name>
</gene>